<dbReference type="PANTHER" id="PTHR36035">
    <property type="entry name" value="PROTEIN DISULFIDE-ISOMERASE SCO2"/>
    <property type="match status" value="1"/>
</dbReference>
<gene>
    <name evidence="1" type="ORF">G4B88_000561</name>
</gene>
<accession>A0A7J6ETE5</accession>
<keyword evidence="2" id="KW-1185">Reference proteome</keyword>
<name>A0A7J6ETE5_CANSA</name>
<proteinExistence type="predicted"/>
<dbReference type="InterPro" id="IPR037477">
    <property type="entry name" value="SCO2"/>
</dbReference>
<organism evidence="1 2">
    <name type="scientific">Cannabis sativa</name>
    <name type="common">Hemp</name>
    <name type="synonym">Marijuana</name>
    <dbReference type="NCBI Taxonomy" id="3483"/>
    <lineage>
        <taxon>Eukaryota</taxon>
        <taxon>Viridiplantae</taxon>
        <taxon>Streptophyta</taxon>
        <taxon>Embryophyta</taxon>
        <taxon>Tracheophyta</taxon>
        <taxon>Spermatophyta</taxon>
        <taxon>Magnoliopsida</taxon>
        <taxon>eudicotyledons</taxon>
        <taxon>Gunneridae</taxon>
        <taxon>Pentapetalae</taxon>
        <taxon>rosids</taxon>
        <taxon>fabids</taxon>
        <taxon>Rosales</taxon>
        <taxon>Cannabaceae</taxon>
        <taxon>Cannabis</taxon>
    </lineage>
</organism>
<evidence type="ECO:0000313" key="2">
    <source>
        <dbReference type="Proteomes" id="UP000583929"/>
    </source>
</evidence>
<dbReference type="Proteomes" id="UP000583929">
    <property type="component" value="Unassembled WGS sequence"/>
</dbReference>
<comment type="caution">
    <text evidence="1">The sequence shown here is derived from an EMBL/GenBank/DDBJ whole genome shotgun (WGS) entry which is preliminary data.</text>
</comment>
<protein>
    <submittedName>
        <fullName evidence="1">Uncharacterized protein</fullName>
    </submittedName>
</protein>
<dbReference type="PANTHER" id="PTHR36035:SF1">
    <property type="entry name" value="PROTEIN DISULFIDE-ISOMERASE SCO2"/>
    <property type="match status" value="1"/>
</dbReference>
<evidence type="ECO:0000313" key="1">
    <source>
        <dbReference type="EMBL" id="KAF4360930.1"/>
    </source>
</evidence>
<dbReference type="AlphaFoldDB" id="A0A7J6ETE5"/>
<sequence length="135" mass="14262">MAEVVPPPPSPPLKPVVESKGENVYPFVADIAGAGIGFIGSDGGASIDGVQKRGGFNGGIKVNAKEKKWSRSGESYLADDDDALPLPMTYPDSSPVTADEIERLLQCDPKIEVSIFPQKVSRFKGVLSSFSTTPP</sequence>
<reference evidence="1 2" key="1">
    <citation type="journal article" date="2020" name="bioRxiv">
        <title>Sequence and annotation of 42 cannabis genomes reveals extensive copy number variation in cannabinoid synthesis and pathogen resistance genes.</title>
        <authorList>
            <person name="Mckernan K.J."/>
            <person name="Helbert Y."/>
            <person name="Kane L.T."/>
            <person name="Ebling H."/>
            <person name="Zhang L."/>
            <person name="Liu B."/>
            <person name="Eaton Z."/>
            <person name="Mclaughlin S."/>
            <person name="Kingan S."/>
            <person name="Baybayan P."/>
            <person name="Concepcion G."/>
            <person name="Jordan M."/>
            <person name="Riva A."/>
            <person name="Barbazuk W."/>
            <person name="Harkins T."/>
        </authorList>
    </citation>
    <scope>NUCLEOTIDE SEQUENCE [LARGE SCALE GENOMIC DNA]</scope>
    <source>
        <strain evidence="2">cv. Jamaican Lion 4</strain>
        <tissue evidence="1">Leaf</tissue>
    </source>
</reference>
<dbReference type="EMBL" id="JAATIQ010000337">
    <property type="protein sequence ID" value="KAF4360930.1"/>
    <property type="molecule type" value="Genomic_DNA"/>
</dbReference>